<dbReference type="GO" id="GO:0003677">
    <property type="term" value="F:DNA binding"/>
    <property type="evidence" value="ECO:0007669"/>
    <property type="project" value="UniProtKB-KW"/>
</dbReference>
<dbReference type="EMBL" id="AP019309">
    <property type="protein sequence ID" value="BBH25911.1"/>
    <property type="molecule type" value="Genomic_DNA"/>
</dbReference>
<dbReference type="PANTHER" id="PTHR30346">
    <property type="entry name" value="TRANSCRIPTIONAL DUAL REGULATOR HCAR-RELATED"/>
    <property type="match status" value="1"/>
</dbReference>
<accession>A0A3G9JIZ5</accession>
<protein>
    <submittedName>
        <fullName evidence="6">LysR family transcriptional regulator</fullName>
    </submittedName>
</protein>
<dbReference type="FunFam" id="1.10.10.10:FF:000001">
    <property type="entry name" value="LysR family transcriptional regulator"/>
    <property type="match status" value="1"/>
</dbReference>
<organism evidence="6 7">
    <name type="scientific">Intestinibaculum porci</name>
    <dbReference type="NCBI Taxonomy" id="2487118"/>
    <lineage>
        <taxon>Bacteria</taxon>
        <taxon>Bacillati</taxon>
        <taxon>Bacillota</taxon>
        <taxon>Erysipelotrichia</taxon>
        <taxon>Erysipelotrichales</taxon>
        <taxon>Erysipelotrichaceae</taxon>
        <taxon>Intestinibaculum</taxon>
    </lineage>
</organism>
<dbReference type="KEGG" id="ebm:SG0102_08450"/>
<keyword evidence="3" id="KW-0238">DNA-binding</keyword>
<gene>
    <name evidence="6" type="ORF">SG0102_08450</name>
</gene>
<dbReference type="GO" id="GO:0003700">
    <property type="term" value="F:DNA-binding transcription factor activity"/>
    <property type="evidence" value="ECO:0007669"/>
    <property type="project" value="InterPro"/>
</dbReference>
<evidence type="ECO:0000256" key="1">
    <source>
        <dbReference type="ARBA" id="ARBA00009437"/>
    </source>
</evidence>
<comment type="similarity">
    <text evidence="1">Belongs to the LysR transcriptional regulatory family.</text>
</comment>
<feature type="domain" description="HTH lysR-type" evidence="5">
    <location>
        <begin position="1"/>
        <end position="58"/>
    </location>
</feature>
<dbReference type="CDD" id="cd05466">
    <property type="entry name" value="PBP2_LTTR_substrate"/>
    <property type="match status" value="1"/>
</dbReference>
<dbReference type="PANTHER" id="PTHR30346:SF0">
    <property type="entry name" value="HCA OPERON TRANSCRIPTIONAL ACTIVATOR HCAR"/>
    <property type="match status" value="1"/>
</dbReference>
<dbReference type="InterPro" id="IPR036388">
    <property type="entry name" value="WH-like_DNA-bd_sf"/>
</dbReference>
<dbReference type="PROSITE" id="PS50931">
    <property type="entry name" value="HTH_LYSR"/>
    <property type="match status" value="1"/>
</dbReference>
<name>A0A3G9JIZ5_9FIRM</name>
<evidence type="ECO:0000313" key="7">
    <source>
        <dbReference type="Proteomes" id="UP000268059"/>
    </source>
</evidence>
<reference evidence="6 7" key="1">
    <citation type="submission" date="2018-11" db="EMBL/GenBank/DDBJ databases">
        <title>Novel Erysipelotrichaceae bacterium isolated from small intestine of a swine.</title>
        <authorList>
            <person name="Kim J.S."/>
            <person name="Choe H."/>
            <person name="Lee Y.R."/>
            <person name="Kim K.M."/>
            <person name="Park D.S."/>
        </authorList>
    </citation>
    <scope>NUCLEOTIDE SEQUENCE [LARGE SCALE GENOMIC DNA]</scope>
    <source>
        <strain evidence="6 7">SG0102</strain>
    </source>
</reference>
<keyword evidence="2" id="KW-0805">Transcription regulation</keyword>
<dbReference type="GO" id="GO:0032993">
    <property type="term" value="C:protein-DNA complex"/>
    <property type="evidence" value="ECO:0007669"/>
    <property type="project" value="TreeGrafter"/>
</dbReference>
<dbReference type="InterPro" id="IPR005119">
    <property type="entry name" value="LysR_subst-bd"/>
</dbReference>
<dbReference type="InterPro" id="IPR000847">
    <property type="entry name" value="LysR_HTH_N"/>
</dbReference>
<dbReference type="Pfam" id="PF00126">
    <property type="entry name" value="HTH_1"/>
    <property type="match status" value="1"/>
</dbReference>
<sequence>MDLKTFQYFVAVYEYQSFSKAAAHLGITQPTLSRQMQELEKQTGHPLLVRSKKAITLTKEGMIFLKRAQEILQISDQLKHELSPATPLSGDLHLSFVENGQSAPLMQAIYRFQKKYPQVRMHLRKQRETDLMQACVLGLCDLGVIHGHSDDPLLSRSPLTKADTLGIIISKSHPLSDKVALTNINIKGQDLYIPEDLSDAYLQKHKLFATIRGTYLGLSEILPLVQDNTLILSYEHLLEENFYTPYTFKKLIPEMTLPLSLIYKKGSESLLLQTFMTYLKEDL</sequence>
<evidence type="ECO:0000256" key="3">
    <source>
        <dbReference type="ARBA" id="ARBA00023125"/>
    </source>
</evidence>
<dbReference type="Gene3D" id="3.40.190.10">
    <property type="entry name" value="Periplasmic binding protein-like II"/>
    <property type="match status" value="1"/>
</dbReference>
<dbReference type="SUPFAM" id="SSF46785">
    <property type="entry name" value="Winged helix' DNA-binding domain"/>
    <property type="match status" value="1"/>
</dbReference>
<dbReference type="AlphaFoldDB" id="A0A3G9JIZ5"/>
<dbReference type="Proteomes" id="UP000268059">
    <property type="component" value="Chromosome"/>
</dbReference>
<evidence type="ECO:0000256" key="4">
    <source>
        <dbReference type="ARBA" id="ARBA00023163"/>
    </source>
</evidence>
<evidence type="ECO:0000313" key="6">
    <source>
        <dbReference type="EMBL" id="BBH25911.1"/>
    </source>
</evidence>
<evidence type="ECO:0000259" key="5">
    <source>
        <dbReference type="PROSITE" id="PS50931"/>
    </source>
</evidence>
<dbReference type="InParanoid" id="A0A3G9JIZ5"/>
<dbReference type="InterPro" id="IPR036390">
    <property type="entry name" value="WH_DNA-bd_sf"/>
</dbReference>
<keyword evidence="4" id="KW-0804">Transcription</keyword>
<dbReference type="PRINTS" id="PR00039">
    <property type="entry name" value="HTHLYSR"/>
</dbReference>
<evidence type="ECO:0000256" key="2">
    <source>
        <dbReference type="ARBA" id="ARBA00023015"/>
    </source>
</evidence>
<proteinExistence type="inferred from homology"/>
<dbReference type="Gene3D" id="1.10.10.10">
    <property type="entry name" value="Winged helix-like DNA-binding domain superfamily/Winged helix DNA-binding domain"/>
    <property type="match status" value="1"/>
</dbReference>
<keyword evidence="7" id="KW-1185">Reference proteome</keyword>
<dbReference type="Pfam" id="PF03466">
    <property type="entry name" value="LysR_substrate"/>
    <property type="match status" value="1"/>
</dbReference>
<dbReference type="SUPFAM" id="SSF53850">
    <property type="entry name" value="Periplasmic binding protein-like II"/>
    <property type="match status" value="1"/>
</dbReference>